<feature type="active site" description="Proton acceptor" evidence="6">
    <location>
        <position position="378"/>
    </location>
</feature>
<feature type="active site" description="Acyl-thioester intermediate" evidence="6">
    <location>
        <position position="89"/>
    </location>
</feature>
<protein>
    <recommendedName>
        <fullName evidence="2">acetyl-CoA C-acetyltransferase</fullName>
        <ecNumber evidence="2">2.3.1.9</ecNumber>
    </recommendedName>
    <alternativeName>
        <fullName evidence="5">Acetoacetyl-CoA thiolase</fullName>
    </alternativeName>
</protein>
<evidence type="ECO:0000256" key="3">
    <source>
        <dbReference type="ARBA" id="ARBA00022679"/>
    </source>
</evidence>
<dbReference type="RefSeq" id="WP_248253048.1">
    <property type="nucleotide sequence ID" value="NZ_JAIWJX010000002.1"/>
</dbReference>
<dbReference type="Pfam" id="PF02803">
    <property type="entry name" value="Thiolase_C"/>
    <property type="match status" value="1"/>
</dbReference>
<evidence type="ECO:0000256" key="2">
    <source>
        <dbReference type="ARBA" id="ARBA00012705"/>
    </source>
</evidence>
<dbReference type="Gene3D" id="3.40.47.10">
    <property type="match status" value="2"/>
</dbReference>
<gene>
    <name evidence="10" type="ORF">LCY76_13445</name>
</gene>
<dbReference type="PIRSF" id="PIRSF000429">
    <property type="entry name" value="Ac-CoA_Ac_transf"/>
    <property type="match status" value="1"/>
</dbReference>
<dbReference type="PROSITE" id="PS00098">
    <property type="entry name" value="THIOLASE_1"/>
    <property type="match status" value="1"/>
</dbReference>
<evidence type="ECO:0000313" key="10">
    <source>
        <dbReference type="EMBL" id="MCK6257594.1"/>
    </source>
</evidence>
<dbReference type="InterPro" id="IPR020610">
    <property type="entry name" value="Thiolase_AS"/>
</dbReference>
<dbReference type="Proteomes" id="UP001139011">
    <property type="component" value="Unassembled WGS sequence"/>
</dbReference>
<dbReference type="InterPro" id="IPR020615">
    <property type="entry name" value="Thiolase_acyl_enz_int_AS"/>
</dbReference>
<dbReference type="InterPro" id="IPR002155">
    <property type="entry name" value="Thiolase"/>
</dbReference>
<dbReference type="InterPro" id="IPR020613">
    <property type="entry name" value="Thiolase_CS"/>
</dbReference>
<sequence>MSSVYVVEGARTPFGSFGKSLKNVSSMQLGTITAHEALQRAKVNPEEIGEVVYGNVIHSSIDAAYAARHIALRSDIPETVPAMLVNRLCGSGLQAVISSVLSIQTGDAQLALCGGIENMSMSPHATFNQRFQGQKFGNLQLEDMLLHTLTDQYIGCGMGITAENLAEIYGITREEQDQYALLSHQRAARAISSSRFAEEIIAVAVDEKRKLQLETDELVKPDSTLEQLLALRPSFKKDGTVTAGNSSGINDGAVSLILAGEESVQNKRVKPMSKIVSWAVCGVDPKIMGIGPVPAAQKALAKANLTIGDMDLVEVNEAFASQYLAVEKELGLDREKTNVNGGAIALGHPVGASGARLLLSLSYELRNRGGKYGLASLCIGGGQGIAMIIENVS</sequence>
<accession>A0A9X1XH99</accession>
<evidence type="ECO:0000256" key="6">
    <source>
        <dbReference type="PIRSR" id="PIRSR000429-1"/>
    </source>
</evidence>
<evidence type="ECO:0000256" key="5">
    <source>
        <dbReference type="ARBA" id="ARBA00030755"/>
    </source>
</evidence>
<dbReference type="Pfam" id="PF00108">
    <property type="entry name" value="Thiolase_N"/>
    <property type="match status" value="1"/>
</dbReference>
<dbReference type="CDD" id="cd00751">
    <property type="entry name" value="thiolase"/>
    <property type="match status" value="1"/>
</dbReference>
<evidence type="ECO:0000256" key="4">
    <source>
        <dbReference type="ARBA" id="ARBA00023315"/>
    </source>
</evidence>
<dbReference type="GO" id="GO:0003985">
    <property type="term" value="F:acetyl-CoA C-acetyltransferase activity"/>
    <property type="evidence" value="ECO:0007669"/>
    <property type="project" value="UniProtKB-EC"/>
</dbReference>
<dbReference type="InterPro" id="IPR020616">
    <property type="entry name" value="Thiolase_N"/>
</dbReference>
<evidence type="ECO:0000313" key="11">
    <source>
        <dbReference type="Proteomes" id="UP001139011"/>
    </source>
</evidence>
<keyword evidence="4 7" id="KW-0012">Acyltransferase</keyword>
<reference evidence="10" key="1">
    <citation type="submission" date="2021-09" db="EMBL/GenBank/DDBJ databases">
        <title>Genome analysis of Fictibacillus sp. KIGAM418 isolated from marine sediment.</title>
        <authorList>
            <person name="Seo M.-J."/>
            <person name="Cho E.-S."/>
            <person name="Hwang C.Y."/>
        </authorList>
    </citation>
    <scope>NUCLEOTIDE SEQUENCE</scope>
    <source>
        <strain evidence="10">KIGAM418</strain>
    </source>
</reference>
<comment type="similarity">
    <text evidence="1 7">Belongs to the thiolase-like superfamily. Thiolase family.</text>
</comment>
<dbReference type="InterPro" id="IPR016039">
    <property type="entry name" value="Thiolase-like"/>
</dbReference>
<dbReference type="NCBIfam" id="TIGR01930">
    <property type="entry name" value="AcCoA-C-Actrans"/>
    <property type="match status" value="1"/>
</dbReference>
<dbReference type="FunFam" id="3.40.47.10:FF:000010">
    <property type="entry name" value="Acetyl-CoA acetyltransferase (Thiolase)"/>
    <property type="match status" value="1"/>
</dbReference>
<dbReference type="PROSITE" id="PS00737">
    <property type="entry name" value="THIOLASE_2"/>
    <property type="match status" value="1"/>
</dbReference>
<keyword evidence="3 7" id="KW-0808">Transferase</keyword>
<dbReference type="SUPFAM" id="SSF53901">
    <property type="entry name" value="Thiolase-like"/>
    <property type="match status" value="2"/>
</dbReference>
<dbReference type="EMBL" id="JAIWJX010000002">
    <property type="protein sequence ID" value="MCK6257594.1"/>
    <property type="molecule type" value="Genomic_DNA"/>
</dbReference>
<dbReference type="GO" id="GO:0006635">
    <property type="term" value="P:fatty acid beta-oxidation"/>
    <property type="evidence" value="ECO:0007669"/>
    <property type="project" value="TreeGrafter"/>
</dbReference>
<dbReference type="AlphaFoldDB" id="A0A9X1XH99"/>
<evidence type="ECO:0000259" key="8">
    <source>
        <dbReference type="Pfam" id="PF00108"/>
    </source>
</evidence>
<keyword evidence="11" id="KW-1185">Reference proteome</keyword>
<dbReference type="PANTHER" id="PTHR18919:SF107">
    <property type="entry name" value="ACETYL-COA ACETYLTRANSFERASE, CYTOSOLIC"/>
    <property type="match status" value="1"/>
</dbReference>
<feature type="domain" description="Thiolase N-terminal" evidence="8">
    <location>
        <begin position="4"/>
        <end position="261"/>
    </location>
</feature>
<evidence type="ECO:0000259" key="9">
    <source>
        <dbReference type="Pfam" id="PF02803"/>
    </source>
</evidence>
<comment type="caution">
    <text evidence="10">The sequence shown here is derived from an EMBL/GenBank/DDBJ whole genome shotgun (WGS) entry which is preliminary data.</text>
</comment>
<proteinExistence type="inferred from homology"/>
<dbReference type="EC" id="2.3.1.9" evidence="2"/>
<dbReference type="PROSITE" id="PS00099">
    <property type="entry name" value="THIOLASE_3"/>
    <property type="match status" value="1"/>
</dbReference>
<feature type="active site" description="Proton acceptor" evidence="6">
    <location>
        <position position="348"/>
    </location>
</feature>
<name>A0A9X1XH99_9BACL</name>
<evidence type="ECO:0000256" key="7">
    <source>
        <dbReference type="RuleBase" id="RU003557"/>
    </source>
</evidence>
<evidence type="ECO:0000256" key="1">
    <source>
        <dbReference type="ARBA" id="ARBA00010982"/>
    </source>
</evidence>
<feature type="domain" description="Thiolase C-terminal" evidence="9">
    <location>
        <begin position="270"/>
        <end position="390"/>
    </location>
</feature>
<dbReference type="PANTHER" id="PTHR18919">
    <property type="entry name" value="ACETYL-COA C-ACYLTRANSFERASE"/>
    <property type="match status" value="1"/>
</dbReference>
<organism evidence="10 11">
    <name type="scientific">Fictibacillus marinisediminis</name>
    <dbReference type="NCBI Taxonomy" id="2878389"/>
    <lineage>
        <taxon>Bacteria</taxon>
        <taxon>Bacillati</taxon>
        <taxon>Bacillota</taxon>
        <taxon>Bacilli</taxon>
        <taxon>Bacillales</taxon>
        <taxon>Fictibacillaceae</taxon>
        <taxon>Fictibacillus</taxon>
    </lineage>
</organism>
<dbReference type="InterPro" id="IPR020617">
    <property type="entry name" value="Thiolase_C"/>
</dbReference>